<name>A0A0L9U3C2_PHAAN</name>
<protein>
    <submittedName>
        <fullName evidence="1">Uncharacterized protein</fullName>
    </submittedName>
</protein>
<evidence type="ECO:0000313" key="1">
    <source>
        <dbReference type="EMBL" id="KOM37167.1"/>
    </source>
</evidence>
<gene>
    <name evidence="1" type="ORF">LR48_Vigan03g054800</name>
</gene>
<organism evidence="1 2">
    <name type="scientific">Phaseolus angularis</name>
    <name type="common">Azuki bean</name>
    <name type="synonym">Vigna angularis</name>
    <dbReference type="NCBI Taxonomy" id="3914"/>
    <lineage>
        <taxon>Eukaryota</taxon>
        <taxon>Viridiplantae</taxon>
        <taxon>Streptophyta</taxon>
        <taxon>Embryophyta</taxon>
        <taxon>Tracheophyta</taxon>
        <taxon>Spermatophyta</taxon>
        <taxon>Magnoliopsida</taxon>
        <taxon>eudicotyledons</taxon>
        <taxon>Gunneridae</taxon>
        <taxon>Pentapetalae</taxon>
        <taxon>rosids</taxon>
        <taxon>fabids</taxon>
        <taxon>Fabales</taxon>
        <taxon>Fabaceae</taxon>
        <taxon>Papilionoideae</taxon>
        <taxon>50 kb inversion clade</taxon>
        <taxon>NPAAA clade</taxon>
        <taxon>indigoferoid/millettioid clade</taxon>
        <taxon>Phaseoleae</taxon>
        <taxon>Vigna</taxon>
    </lineage>
</organism>
<dbReference type="AlphaFoldDB" id="A0A0L9U3C2"/>
<dbReference type="Proteomes" id="UP000053144">
    <property type="component" value="Chromosome 3"/>
</dbReference>
<accession>A0A0L9U3C2</accession>
<reference evidence="2" key="1">
    <citation type="journal article" date="2015" name="Proc. Natl. Acad. Sci. U.S.A.">
        <title>Genome sequencing of adzuki bean (Vigna angularis) provides insight into high starch and low fat accumulation and domestication.</title>
        <authorList>
            <person name="Yang K."/>
            <person name="Tian Z."/>
            <person name="Chen C."/>
            <person name="Luo L."/>
            <person name="Zhao B."/>
            <person name="Wang Z."/>
            <person name="Yu L."/>
            <person name="Li Y."/>
            <person name="Sun Y."/>
            <person name="Li W."/>
            <person name="Chen Y."/>
            <person name="Li Y."/>
            <person name="Zhang Y."/>
            <person name="Ai D."/>
            <person name="Zhao J."/>
            <person name="Shang C."/>
            <person name="Ma Y."/>
            <person name="Wu B."/>
            <person name="Wang M."/>
            <person name="Gao L."/>
            <person name="Sun D."/>
            <person name="Zhang P."/>
            <person name="Guo F."/>
            <person name="Wang W."/>
            <person name="Li Y."/>
            <person name="Wang J."/>
            <person name="Varshney R.K."/>
            <person name="Wang J."/>
            <person name="Ling H.Q."/>
            <person name="Wan P."/>
        </authorList>
    </citation>
    <scope>NUCLEOTIDE SEQUENCE</scope>
    <source>
        <strain evidence="2">cv. Jingnong 6</strain>
    </source>
</reference>
<evidence type="ECO:0000313" key="2">
    <source>
        <dbReference type="Proteomes" id="UP000053144"/>
    </source>
</evidence>
<sequence>MRARLRKKTLKVSMAQLLPRTLYLTTKVVGVSAFADAGTHPRIYLWPSYRFTLFP</sequence>
<dbReference type="Gramene" id="KOM37167">
    <property type="protein sequence ID" value="KOM37167"/>
    <property type="gene ID" value="LR48_Vigan03g054800"/>
</dbReference>
<proteinExistence type="predicted"/>
<dbReference type="EMBL" id="CM003373">
    <property type="protein sequence ID" value="KOM37167.1"/>
    <property type="molecule type" value="Genomic_DNA"/>
</dbReference>